<dbReference type="InterPro" id="IPR029058">
    <property type="entry name" value="AB_hydrolase_fold"/>
</dbReference>
<dbReference type="SUPFAM" id="SSF53474">
    <property type="entry name" value="alpha/beta-Hydrolases"/>
    <property type="match status" value="1"/>
</dbReference>
<comment type="caution">
    <text evidence="2">The sequence shown here is derived from an EMBL/GenBank/DDBJ whole genome shotgun (WGS) entry which is preliminary data.</text>
</comment>
<feature type="domain" description="AB hydrolase-1" evidence="1">
    <location>
        <begin position="49"/>
        <end position="279"/>
    </location>
</feature>
<sequence length="287" mass="31735">MPRRHWSSPAPRCADSPPIPRTINDGGPTMLPVTDTAQQGTPAVPGRTLVMSHSFSFSRREWVEATPLLSRHFRTVAIDAPGHGEAADIPGYTMRQMARQFAATINELELTDYVLLGHSMTGKVMQILASREGKALGLKNPPAKLILLTPTPLGQEVGGPQLRESLKASARDRADAEQFVRDRSALPLPAEVFDRACEDYLRVNRHAWDAWLEEGVYEDWTNRCAPIDIETLLIVADFDPVWGLEMQRKETLPSLTRAEIVTIDAGHLVPMEAPEKLADLITPFASS</sequence>
<dbReference type="GO" id="GO:0016787">
    <property type="term" value="F:hydrolase activity"/>
    <property type="evidence" value="ECO:0007669"/>
    <property type="project" value="UniProtKB-KW"/>
</dbReference>
<gene>
    <name evidence="2" type="ORF">GKO32_04495</name>
</gene>
<evidence type="ECO:0000313" key="3">
    <source>
        <dbReference type="Proteomes" id="UP000440096"/>
    </source>
</evidence>
<dbReference type="InterPro" id="IPR000073">
    <property type="entry name" value="AB_hydrolase_1"/>
</dbReference>
<protein>
    <submittedName>
        <fullName evidence="2">Alpha/beta fold hydrolase</fullName>
    </submittedName>
</protein>
<dbReference type="Proteomes" id="UP000440096">
    <property type="component" value="Unassembled WGS sequence"/>
</dbReference>
<dbReference type="EMBL" id="WMBA01000004">
    <property type="protein sequence ID" value="MTD53241.1"/>
    <property type="molecule type" value="Genomic_DNA"/>
</dbReference>
<keyword evidence="2" id="KW-0378">Hydrolase</keyword>
<reference evidence="2 3" key="1">
    <citation type="submission" date="2019-11" db="EMBL/GenBank/DDBJ databases">
        <title>Draft genome of Amycolatopsis RM579.</title>
        <authorList>
            <person name="Duangmal K."/>
            <person name="Mingma R."/>
        </authorList>
    </citation>
    <scope>NUCLEOTIDE SEQUENCE [LARGE SCALE GENOMIC DNA]</scope>
    <source>
        <strain evidence="2 3">RM579</strain>
    </source>
</reference>
<keyword evidence="3" id="KW-1185">Reference proteome</keyword>
<dbReference type="Pfam" id="PF12697">
    <property type="entry name" value="Abhydrolase_6"/>
    <property type="match status" value="1"/>
</dbReference>
<dbReference type="InterPro" id="IPR050266">
    <property type="entry name" value="AB_hydrolase_sf"/>
</dbReference>
<dbReference type="OrthoDB" id="135231at2"/>
<evidence type="ECO:0000313" key="2">
    <source>
        <dbReference type="EMBL" id="MTD53241.1"/>
    </source>
</evidence>
<organism evidence="2 3">
    <name type="scientific">Amycolatopsis pithecellobii</name>
    <dbReference type="NCBI Taxonomy" id="664692"/>
    <lineage>
        <taxon>Bacteria</taxon>
        <taxon>Bacillati</taxon>
        <taxon>Actinomycetota</taxon>
        <taxon>Actinomycetes</taxon>
        <taxon>Pseudonocardiales</taxon>
        <taxon>Pseudonocardiaceae</taxon>
        <taxon>Amycolatopsis</taxon>
    </lineage>
</organism>
<dbReference type="Gene3D" id="3.40.50.1820">
    <property type="entry name" value="alpha/beta hydrolase"/>
    <property type="match status" value="1"/>
</dbReference>
<accession>A0A6N7Z0F8</accession>
<evidence type="ECO:0000259" key="1">
    <source>
        <dbReference type="Pfam" id="PF12697"/>
    </source>
</evidence>
<dbReference type="AlphaFoldDB" id="A0A6N7Z0F8"/>
<name>A0A6N7Z0F8_9PSEU</name>
<dbReference type="PANTHER" id="PTHR43798">
    <property type="entry name" value="MONOACYLGLYCEROL LIPASE"/>
    <property type="match status" value="1"/>
</dbReference>
<proteinExistence type="predicted"/>